<proteinExistence type="predicted"/>
<evidence type="ECO:0008006" key="3">
    <source>
        <dbReference type="Google" id="ProtNLM"/>
    </source>
</evidence>
<protein>
    <recommendedName>
        <fullName evidence="3">Peptidase M19</fullName>
    </recommendedName>
</protein>
<reference evidence="1 2" key="1">
    <citation type="submission" date="2021-05" db="EMBL/GenBank/DDBJ databases">
        <title>A Polyphasic approach of four new species of the genus Ohtaekwangia: Ohtaekwangia histidinii sp. nov., Ohtaekwangia cretensis sp. nov., Ohtaekwangia indiensis sp. nov., Ohtaekwangia reichenbachii sp. nov. from diverse environment.</title>
        <authorList>
            <person name="Octaviana S."/>
        </authorList>
    </citation>
    <scope>NUCLEOTIDE SEQUENCE [LARGE SCALE GENOMIC DNA]</scope>
    <source>
        <strain evidence="1 2">PWU4</strain>
    </source>
</reference>
<name>A0AAP2GNL3_9BACT</name>
<comment type="caution">
    <text evidence="1">The sequence shown here is derived from an EMBL/GenBank/DDBJ whole genome shotgun (WGS) entry which is preliminary data.</text>
</comment>
<accession>A0AAP2GNL3</accession>
<dbReference type="EMBL" id="JAHESF010000007">
    <property type="protein sequence ID" value="MBT1697015.1"/>
    <property type="molecule type" value="Genomic_DNA"/>
</dbReference>
<sequence>MFVDFHCHPVLHSYNSDSDIWKSDPPTTRERSAMINTANLRTPFSAKFSQIDFSSACSGSVRLIFLSLYPIEQGFLTGILTTDVLNPHRGKLRQFLNVPFRSFLKHVLRSVTFGEYEKVTAKVMLNMKGARYEAMSSPDHEYMDDLRGEYQYFMNAPKSKKIGGIEYKIVIFGSFREMKVRLQLNERFEPQTQENIIGVLFSVEGAHAFGSGQLNTIPADHQAELEQLNNLAHPNTKAILDKMLDNIRETKALGNGNHSPFFVTFSHHFWNQLCGHAMSLAGIMHVVFNQERGMSSGMTELGKKVLEALLSRENGRRILIDVKHMSMEGRLWYYNYLEENHWKKGDMVPILASHMGVTGEATKENESTDHFLMDDVYNDSGWFNPWDINLSNEEILTIHRSRGLIGLNMDQRILSGSKIIDSMTRVSKGIDDIGTSVLYKSIWAEPILANILHIVKTVMRSDVEDKNYVWQMIVIGSDMDGMINALDAYCHAGDYRVMREILLQKMILRTQVDPLLYSVNLSEVLDGIFYKNALLFLSRNF</sequence>
<dbReference type="SUPFAM" id="SSF51556">
    <property type="entry name" value="Metallo-dependent hydrolases"/>
    <property type="match status" value="1"/>
</dbReference>
<dbReference type="AlphaFoldDB" id="A0AAP2GNL3"/>
<evidence type="ECO:0000313" key="1">
    <source>
        <dbReference type="EMBL" id="MBT1697015.1"/>
    </source>
</evidence>
<gene>
    <name evidence="1" type="ORF">KK083_09030</name>
</gene>
<keyword evidence="2" id="KW-1185">Reference proteome</keyword>
<dbReference type="Gene3D" id="3.20.20.140">
    <property type="entry name" value="Metal-dependent hydrolases"/>
    <property type="match status" value="1"/>
</dbReference>
<dbReference type="Proteomes" id="UP001319200">
    <property type="component" value="Unassembled WGS sequence"/>
</dbReference>
<organism evidence="1 2">
    <name type="scientific">Chryseosolibacter histidini</name>
    <dbReference type="NCBI Taxonomy" id="2782349"/>
    <lineage>
        <taxon>Bacteria</taxon>
        <taxon>Pseudomonadati</taxon>
        <taxon>Bacteroidota</taxon>
        <taxon>Cytophagia</taxon>
        <taxon>Cytophagales</taxon>
        <taxon>Chryseotaleaceae</taxon>
        <taxon>Chryseosolibacter</taxon>
    </lineage>
</organism>
<dbReference type="RefSeq" id="WP_254162672.1">
    <property type="nucleotide sequence ID" value="NZ_JAHESF010000007.1"/>
</dbReference>
<evidence type="ECO:0000313" key="2">
    <source>
        <dbReference type="Proteomes" id="UP001319200"/>
    </source>
</evidence>
<dbReference type="InterPro" id="IPR032466">
    <property type="entry name" value="Metal_Hydrolase"/>
</dbReference>